<dbReference type="Gene3D" id="3.90.550.10">
    <property type="entry name" value="Spore Coat Polysaccharide Biosynthesis Protein SpsA, Chain A"/>
    <property type="match status" value="1"/>
</dbReference>
<dbReference type="EC" id="2.7.8.12" evidence="8"/>
<dbReference type="Gene3D" id="3.40.50.11820">
    <property type="match status" value="1"/>
</dbReference>
<dbReference type="InterPro" id="IPR007554">
    <property type="entry name" value="Glycerophosphate_synth"/>
</dbReference>
<dbReference type="GO" id="GO:0005886">
    <property type="term" value="C:plasma membrane"/>
    <property type="evidence" value="ECO:0007669"/>
    <property type="project" value="UniProtKB-SubCell"/>
</dbReference>
<dbReference type="PANTHER" id="PTHR37316:SF3">
    <property type="entry name" value="TEICHOIC ACID GLYCEROL-PHOSPHATE TRANSFERASE"/>
    <property type="match status" value="1"/>
</dbReference>
<sequence>MATHRISVVVSARRTGADLAETLQSLAEQTHRELEVLVVDGGTGAVAGVELPDERFRLIRQGAPSRGMARAIGVGQATGEYLAFADDGDVLPADALRRLHASLAASGCDFAAGSVAVRREGGSVRPAALRAAFADTVSGTHIRRRPNLLADRTVSGKLFRKAFWERHRLAFPDVDRDEDLAVVVPAHHLADGVDVLADVVVRRRGELTPQPCAEPQAAAHSFAAVKAVLERMDGAWRPRDRRRFLTAVLNEELRAFLDGLPDAADPERDQIIELVAAHADWLEPQALAYVPAVTRLKWHLAAQRRRTELVKVVRYARGKPSPAIVREGLHRYVVHPYWKDDKMDLPPELYRARTEVRLRSRVHEVAWRDGRLVVSGEAYINSVSSSRRWTAIKSVTLRQGRRRIPLLARKTPKPGKKAGPWTGFEFTIDPKKLRRRGRWVDGHWDVEATVFNAGVLRSAPLRGGTGGSGARPPYQYVADDVRIVPRIVDGALRISVETVTARATALRWAGDELEVEGTAAAPPREMTLTLGDDVAHVPVTVSGNTFRARVPLPEGDGNADPKAIDDTRDWAVLLDGEPLVLAEDAADVRRLIGVQEAFAGRGASGYLRLELRTSRFQVDNAVLAADGTLTVTGAHPVHADGELVLRSRGRSKDYSFPMTADGDRLRASVPVAAVPSVAGVLPLRQGRWDVLFQPRGGRPLAVRAAGAIEPHAVEVRRRGYELEMRGNGLVIAVTSDLAPEERGNGASALRAEARAKVARTGLRDAVVFSCFNGRQYSDSTRAIHEELVRRGVELEQLWVVNDGQVELPDTVRPIRLNGREWHEAMASARYIVANHRLGDWFQRHPDQTVLQTWHGTPLKKIGKDIKEVHFAYAPGMKHALRAQASKGKAAEAPVAATLPEWTHLLSPNPFSTEIFRRAFSFKGELIEAGYPRNDVLYHPDADAIAAGVRARLGIPAGKRIVLYAPTWRDDQYYSRGRYRHDMRLDLDRARAELGDDHVLLVRLHSNVVDGVPEDGSGFVRDVSLYPDIAELYLVADVMITDYSSVMFDYANTRRPMLFFTYDLADYRDRLRGFYFDFEAEAPGPLVESSDALIGAIRDADVTARDYKERYDAFVERFCPLDDGKAASRVVDRVFRL</sequence>
<feature type="domain" description="Glycosyltransferase 2-like" evidence="7">
    <location>
        <begin position="7"/>
        <end position="162"/>
    </location>
</feature>
<dbReference type="InterPro" id="IPR029044">
    <property type="entry name" value="Nucleotide-diphossugar_trans"/>
</dbReference>
<keyword evidence="4 8" id="KW-0808">Transferase</keyword>
<dbReference type="CDD" id="cd00761">
    <property type="entry name" value="Glyco_tranf_GTA_type"/>
    <property type="match status" value="1"/>
</dbReference>
<organism evidence="8 9">
    <name type="scientific">Actinomadura namibiensis</name>
    <dbReference type="NCBI Taxonomy" id="182080"/>
    <lineage>
        <taxon>Bacteria</taxon>
        <taxon>Bacillati</taxon>
        <taxon>Actinomycetota</taxon>
        <taxon>Actinomycetes</taxon>
        <taxon>Streptosporangiales</taxon>
        <taxon>Thermomonosporaceae</taxon>
        <taxon>Actinomadura</taxon>
    </lineage>
</organism>
<accession>A0A7W3LUQ6</accession>
<dbReference type="AlphaFoldDB" id="A0A7W3LUQ6"/>
<dbReference type="GO" id="GO:0047355">
    <property type="term" value="F:CDP-glycerol glycerophosphotransferase activity"/>
    <property type="evidence" value="ECO:0007669"/>
    <property type="project" value="UniProtKB-EC"/>
</dbReference>
<dbReference type="InterPro" id="IPR043149">
    <property type="entry name" value="TagF_N"/>
</dbReference>
<dbReference type="Proteomes" id="UP000572680">
    <property type="component" value="Unassembled WGS sequence"/>
</dbReference>
<evidence type="ECO:0000259" key="7">
    <source>
        <dbReference type="Pfam" id="PF00535"/>
    </source>
</evidence>
<keyword evidence="6" id="KW-0472">Membrane</keyword>
<comment type="subcellular location">
    <subcellularLocation>
        <location evidence="1">Cell membrane</location>
        <topology evidence="1">Peripheral membrane protein</topology>
    </subcellularLocation>
</comment>
<dbReference type="Pfam" id="PF04464">
    <property type="entry name" value="Glyphos_transf"/>
    <property type="match status" value="1"/>
</dbReference>
<dbReference type="InterPro" id="IPR001173">
    <property type="entry name" value="Glyco_trans_2-like"/>
</dbReference>
<evidence type="ECO:0000313" key="8">
    <source>
        <dbReference type="EMBL" id="MBA8954665.1"/>
    </source>
</evidence>
<dbReference type="SUPFAM" id="SSF53756">
    <property type="entry name" value="UDP-Glycosyltransferase/glycogen phosphorylase"/>
    <property type="match status" value="1"/>
</dbReference>
<comment type="caution">
    <text evidence="8">The sequence shown here is derived from an EMBL/GenBank/DDBJ whole genome shotgun (WGS) entry which is preliminary data.</text>
</comment>
<dbReference type="GO" id="GO:0019350">
    <property type="term" value="P:teichoic acid biosynthetic process"/>
    <property type="evidence" value="ECO:0007669"/>
    <property type="project" value="UniProtKB-KW"/>
</dbReference>
<evidence type="ECO:0000256" key="1">
    <source>
        <dbReference type="ARBA" id="ARBA00004202"/>
    </source>
</evidence>
<dbReference type="EMBL" id="JACJIA010000009">
    <property type="protein sequence ID" value="MBA8954665.1"/>
    <property type="molecule type" value="Genomic_DNA"/>
</dbReference>
<keyword evidence="9" id="KW-1185">Reference proteome</keyword>
<proteinExistence type="inferred from homology"/>
<keyword evidence="3" id="KW-1003">Cell membrane</keyword>
<comment type="similarity">
    <text evidence="2">Belongs to the CDP-glycerol glycerophosphotransferase family.</text>
</comment>
<evidence type="ECO:0000256" key="4">
    <source>
        <dbReference type="ARBA" id="ARBA00022679"/>
    </source>
</evidence>
<reference evidence="8 9" key="1">
    <citation type="submission" date="2020-08" db="EMBL/GenBank/DDBJ databases">
        <title>Genomic Encyclopedia of Type Strains, Phase IV (KMG-IV): sequencing the most valuable type-strain genomes for metagenomic binning, comparative biology and taxonomic classification.</title>
        <authorList>
            <person name="Goeker M."/>
        </authorList>
    </citation>
    <scope>NUCLEOTIDE SEQUENCE [LARGE SCALE GENOMIC DNA]</scope>
    <source>
        <strain evidence="8 9">DSM 44197</strain>
    </source>
</reference>
<dbReference type="InterPro" id="IPR043148">
    <property type="entry name" value="TagF_C"/>
</dbReference>
<dbReference type="InterPro" id="IPR051612">
    <property type="entry name" value="Teichoic_Acid_Biosynth"/>
</dbReference>
<evidence type="ECO:0000256" key="6">
    <source>
        <dbReference type="ARBA" id="ARBA00023136"/>
    </source>
</evidence>
<dbReference type="RefSeq" id="WP_182846703.1">
    <property type="nucleotide sequence ID" value="NZ_BAAALP010000077.1"/>
</dbReference>
<protein>
    <submittedName>
        <fullName evidence="8">CDP-glycerol glycerophosphotransferase</fullName>
        <ecNumber evidence="8">2.7.8.12</ecNumber>
    </submittedName>
</protein>
<gene>
    <name evidence="8" type="ORF">HNR61_006322</name>
</gene>
<dbReference type="Pfam" id="PF00535">
    <property type="entry name" value="Glycos_transf_2"/>
    <property type="match status" value="1"/>
</dbReference>
<dbReference type="SUPFAM" id="SSF53448">
    <property type="entry name" value="Nucleotide-diphospho-sugar transferases"/>
    <property type="match status" value="1"/>
</dbReference>
<keyword evidence="5" id="KW-0777">Teichoic acid biosynthesis</keyword>
<evidence type="ECO:0000256" key="2">
    <source>
        <dbReference type="ARBA" id="ARBA00010488"/>
    </source>
</evidence>
<dbReference type="PANTHER" id="PTHR37316">
    <property type="entry name" value="TEICHOIC ACID GLYCEROL-PHOSPHATE PRIMASE"/>
    <property type="match status" value="1"/>
</dbReference>
<evidence type="ECO:0000256" key="5">
    <source>
        <dbReference type="ARBA" id="ARBA00022944"/>
    </source>
</evidence>
<dbReference type="Gene3D" id="3.40.50.12580">
    <property type="match status" value="1"/>
</dbReference>
<name>A0A7W3LUQ6_ACTNM</name>
<evidence type="ECO:0000256" key="3">
    <source>
        <dbReference type="ARBA" id="ARBA00022475"/>
    </source>
</evidence>
<evidence type="ECO:0000313" key="9">
    <source>
        <dbReference type="Proteomes" id="UP000572680"/>
    </source>
</evidence>